<dbReference type="InterPro" id="IPR011032">
    <property type="entry name" value="GroES-like_sf"/>
</dbReference>
<evidence type="ECO:0000313" key="8">
    <source>
        <dbReference type="EMBL" id="MDT0267196.1"/>
    </source>
</evidence>
<organism evidence="8 9">
    <name type="scientific">Streptomyces chisholmiae</name>
    <dbReference type="NCBI Taxonomy" id="3075540"/>
    <lineage>
        <taxon>Bacteria</taxon>
        <taxon>Bacillati</taxon>
        <taxon>Actinomycetota</taxon>
        <taxon>Actinomycetes</taxon>
        <taxon>Kitasatosporales</taxon>
        <taxon>Streptomycetaceae</taxon>
        <taxon>Streptomyces</taxon>
    </lineage>
</organism>
<dbReference type="Pfam" id="PF00107">
    <property type="entry name" value="ADH_zinc_N"/>
    <property type="match status" value="1"/>
</dbReference>
<dbReference type="Gene3D" id="3.40.50.720">
    <property type="entry name" value="NAD(P)-binding Rossmann-like Domain"/>
    <property type="match status" value="1"/>
</dbReference>
<dbReference type="SUPFAM" id="SSF51735">
    <property type="entry name" value="NAD(P)-binding Rossmann-fold domains"/>
    <property type="match status" value="1"/>
</dbReference>
<sequence>MRVTAVLSRGPRSPFVLAPVELDEPRPDEILVRIVASGICHTDLVVRSRAPADAPPLVLGHEGAGVVERTGSAVRGVAPGDRVLLSYRHCADCASCRRGEPAYCESMLALNNAGRRPDGSATLTRDGQPLFGSFFGQSSFASHALVTADNVVVVAEDEAKLAPLAPLGCGAQTGAGAVLNVLRPGEADTLVVYGAGSVGLSALLAARARGVRRVLAVDRLPARRAAARGLGADQTLDPDALPAGTPLAEAVREATGGGPSHALDTTGSPAVVAEALRALATRGTLAVVGLGPAELTLDVRDLLYGGKTLRGCVEGDAVPGRFLPELLALRAEGRFPVDALVTTYPFEAINEAVADQEAGRVIKPVLTW</sequence>
<dbReference type="Proteomes" id="UP001183410">
    <property type="component" value="Unassembled WGS sequence"/>
</dbReference>
<dbReference type="InterPro" id="IPR013149">
    <property type="entry name" value="ADH-like_C"/>
</dbReference>
<dbReference type="InterPro" id="IPR013154">
    <property type="entry name" value="ADH-like_N"/>
</dbReference>
<dbReference type="PROSITE" id="PS00059">
    <property type="entry name" value="ADH_ZINC"/>
    <property type="match status" value="1"/>
</dbReference>
<evidence type="ECO:0000256" key="1">
    <source>
        <dbReference type="ARBA" id="ARBA00001947"/>
    </source>
</evidence>
<evidence type="ECO:0000259" key="7">
    <source>
        <dbReference type="SMART" id="SM00829"/>
    </source>
</evidence>
<comment type="cofactor">
    <cofactor evidence="1 6">
        <name>Zn(2+)</name>
        <dbReference type="ChEBI" id="CHEBI:29105"/>
    </cofactor>
</comment>
<evidence type="ECO:0000256" key="3">
    <source>
        <dbReference type="ARBA" id="ARBA00022723"/>
    </source>
</evidence>
<accession>A0ABU2JQC6</accession>
<dbReference type="InterPro" id="IPR002328">
    <property type="entry name" value="ADH_Zn_CS"/>
</dbReference>
<dbReference type="PANTHER" id="PTHR43350">
    <property type="entry name" value="NAD-DEPENDENT ALCOHOL DEHYDROGENASE"/>
    <property type="match status" value="1"/>
</dbReference>
<evidence type="ECO:0000256" key="6">
    <source>
        <dbReference type="RuleBase" id="RU361277"/>
    </source>
</evidence>
<dbReference type="CDD" id="cd08278">
    <property type="entry name" value="benzyl_alcohol_DH"/>
    <property type="match status" value="1"/>
</dbReference>
<dbReference type="RefSeq" id="WP_311667239.1">
    <property type="nucleotide sequence ID" value="NZ_JAVREO010000006.1"/>
</dbReference>
<feature type="domain" description="Enoyl reductase (ER)" evidence="7">
    <location>
        <begin position="10"/>
        <end position="366"/>
    </location>
</feature>
<dbReference type="SMART" id="SM00829">
    <property type="entry name" value="PKS_ER"/>
    <property type="match status" value="1"/>
</dbReference>
<protein>
    <submittedName>
        <fullName evidence="8">NAD(P)-dependent alcohol dehydrogenase</fullName>
    </submittedName>
</protein>
<evidence type="ECO:0000256" key="2">
    <source>
        <dbReference type="ARBA" id="ARBA00008072"/>
    </source>
</evidence>
<dbReference type="SUPFAM" id="SSF50129">
    <property type="entry name" value="GroES-like"/>
    <property type="match status" value="1"/>
</dbReference>
<keyword evidence="3 6" id="KW-0479">Metal-binding</keyword>
<keyword evidence="9" id="KW-1185">Reference proteome</keyword>
<evidence type="ECO:0000256" key="5">
    <source>
        <dbReference type="ARBA" id="ARBA00023002"/>
    </source>
</evidence>
<evidence type="ECO:0000313" key="9">
    <source>
        <dbReference type="Proteomes" id="UP001183410"/>
    </source>
</evidence>
<keyword evidence="4 6" id="KW-0862">Zinc</keyword>
<dbReference type="PANTHER" id="PTHR43350:SF21">
    <property type="entry name" value="S-NITROSOMYCOTHIOL REDUCTASE MSCR"/>
    <property type="match status" value="1"/>
</dbReference>
<evidence type="ECO:0000256" key="4">
    <source>
        <dbReference type="ARBA" id="ARBA00022833"/>
    </source>
</evidence>
<dbReference type="InterPro" id="IPR036291">
    <property type="entry name" value="NAD(P)-bd_dom_sf"/>
</dbReference>
<keyword evidence="5" id="KW-0560">Oxidoreductase</keyword>
<dbReference type="EMBL" id="JAVREO010000006">
    <property type="protein sequence ID" value="MDT0267196.1"/>
    <property type="molecule type" value="Genomic_DNA"/>
</dbReference>
<proteinExistence type="inferred from homology"/>
<comment type="caution">
    <text evidence="8">The sequence shown here is derived from an EMBL/GenBank/DDBJ whole genome shotgun (WGS) entry which is preliminary data.</text>
</comment>
<dbReference type="Pfam" id="PF08240">
    <property type="entry name" value="ADH_N"/>
    <property type="match status" value="1"/>
</dbReference>
<reference evidence="9" key="1">
    <citation type="submission" date="2023-07" db="EMBL/GenBank/DDBJ databases">
        <title>30 novel species of actinomycetes from the DSMZ collection.</title>
        <authorList>
            <person name="Nouioui I."/>
        </authorList>
    </citation>
    <scope>NUCLEOTIDE SEQUENCE [LARGE SCALE GENOMIC DNA]</scope>
    <source>
        <strain evidence="9">DSM 44915</strain>
    </source>
</reference>
<gene>
    <name evidence="8" type="ORF">RM844_12955</name>
</gene>
<dbReference type="Gene3D" id="3.90.180.10">
    <property type="entry name" value="Medium-chain alcohol dehydrogenases, catalytic domain"/>
    <property type="match status" value="1"/>
</dbReference>
<dbReference type="InterPro" id="IPR020843">
    <property type="entry name" value="ER"/>
</dbReference>
<comment type="similarity">
    <text evidence="2 6">Belongs to the zinc-containing alcohol dehydrogenase family.</text>
</comment>
<name>A0ABU2JQC6_9ACTN</name>